<feature type="region of interest" description="Disordered" evidence="10">
    <location>
        <begin position="872"/>
        <end position="896"/>
    </location>
</feature>
<dbReference type="InterPro" id="IPR002035">
    <property type="entry name" value="VWF_A"/>
</dbReference>
<dbReference type="PANTHER" id="PTHR48103">
    <property type="entry name" value="MIDASIN-RELATED"/>
    <property type="match status" value="1"/>
</dbReference>
<dbReference type="GO" id="GO:0005524">
    <property type="term" value="F:ATP binding"/>
    <property type="evidence" value="ECO:0007669"/>
    <property type="project" value="UniProtKB-KW"/>
</dbReference>
<protein>
    <recommendedName>
        <fullName evidence="4 9">Midasin</fullName>
    </recommendedName>
</protein>
<gene>
    <name evidence="12" type="primary">Mo00155</name>
    <name evidence="12" type="ORF">E5Q_00155</name>
</gene>
<dbReference type="FunFam" id="3.40.50.300:FF:001368">
    <property type="entry name" value="Midasin"/>
    <property type="match status" value="1"/>
</dbReference>
<feature type="compositionally biased region" description="Polar residues" evidence="10">
    <location>
        <begin position="4934"/>
        <end position="4951"/>
    </location>
</feature>
<feature type="compositionally biased region" description="Polar residues" evidence="10">
    <location>
        <begin position="4472"/>
        <end position="4498"/>
    </location>
</feature>
<dbReference type="GO" id="GO:0000027">
    <property type="term" value="P:ribosomal large subunit assembly"/>
    <property type="evidence" value="ECO:0007669"/>
    <property type="project" value="InterPro"/>
</dbReference>
<dbReference type="PANTHER" id="PTHR48103:SF2">
    <property type="entry name" value="MIDASIN"/>
    <property type="match status" value="1"/>
</dbReference>
<dbReference type="PROSITE" id="PS00675">
    <property type="entry name" value="SIGMA54_INTERACT_1"/>
    <property type="match status" value="1"/>
</dbReference>
<dbReference type="InterPro" id="IPR011704">
    <property type="entry name" value="ATPase_dyneun-rel_AAA"/>
</dbReference>
<feature type="compositionally biased region" description="Acidic residues" evidence="10">
    <location>
        <begin position="4416"/>
        <end position="4432"/>
    </location>
</feature>
<reference evidence="12 13" key="2">
    <citation type="journal article" date="2012" name="Open Biol.">
        <title>Characteristics of nucleosomes and linker DNA regions on the genome of the basidiomycete Mixia osmundae revealed by mono- and dinucleosome mapping.</title>
        <authorList>
            <person name="Nishida H."/>
            <person name="Kondo S."/>
            <person name="Matsumoto T."/>
            <person name="Suzuki Y."/>
            <person name="Yoshikawa H."/>
            <person name="Taylor T.D."/>
            <person name="Sugiyama J."/>
        </authorList>
    </citation>
    <scope>NUCLEOTIDE SEQUENCE [LARGE SCALE GENOMIC DNA]</scope>
    <source>
        <strain evidence="13">CBS 9802 / IAM 14324 / JCM 22182 / KY 12970</strain>
    </source>
</reference>
<comment type="caution">
    <text evidence="12">The sequence shown here is derived from an EMBL/GenBank/DDBJ whole genome shotgun (WGS) entry which is preliminary data.</text>
</comment>
<feature type="compositionally biased region" description="Basic and acidic residues" evidence="10">
    <location>
        <begin position="4561"/>
        <end position="4570"/>
    </location>
</feature>
<dbReference type="SUPFAM" id="SSF53300">
    <property type="entry name" value="vWA-like"/>
    <property type="match status" value="1"/>
</dbReference>
<dbReference type="PIRSF" id="PIRSF010340">
    <property type="entry name" value="Midasin"/>
    <property type="match status" value="1"/>
</dbReference>
<dbReference type="InParanoid" id="G7DSF4"/>
<dbReference type="InterPro" id="IPR025662">
    <property type="entry name" value="Sigma_54_int_dom_ATP-bd_1"/>
</dbReference>
<keyword evidence="13" id="KW-1185">Reference proteome</keyword>
<evidence type="ECO:0000256" key="4">
    <source>
        <dbReference type="ARBA" id="ARBA00017143"/>
    </source>
</evidence>
<organism evidence="12 13">
    <name type="scientific">Mixia osmundae (strain CBS 9802 / IAM 14324 / JCM 22182 / KY 12970)</name>
    <dbReference type="NCBI Taxonomy" id="764103"/>
    <lineage>
        <taxon>Eukaryota</taxon>
        <taxon>Fungi</taxon>
        <taxon>Dikarya</taxon>
        <taxon>Basidiomycota</taxon>
        <taxon>Pucciniomycotina</taxon>
        <taxon>Mixiomycetes</taxon>
        <taxon>Mixiales</taxon>
        <taxon>Mixiaceae</taxon>
        <taxon>Mixia</taxon>
    </lineage>
</organism>
<dbReference type="Pfam" id="PF17867">
    <property type="entry name" value="AAA_lid_7"/>
    <property type="match status" value="3"/>
</dbReference>
<dbReference type="GO" id="GO:0030687">
    <property type="term" value="C:preribosome, large subunit precursor"/>
    <property type="evidence" value="ECO:0007669"/>
    <property type="project" value="TreeGrafter"/>
</dbReference>
<feature type="region of interest" description="Disordered" evidence="10">
    <location>
        <begin position="4127"/>
        <end position="4159"/>
    </location>
</feature>
<evidence type="ECO:0000256" key="2">
    <source>
        <dbReference type="ARBA" id="ARBA00004642"/>
    </source>
</evidence>
<dbReference type="InterPro" id="IPR041190">
    <property type="entry name" value="Midasin_AAA_lid_5"/>
</dbReference>
<dbReference type="FunFam" id="3.40.50.300:FF:001384">
    <property type="entry name" value="Midasin"/>
    <property type="match status" value="1"/>
</dbReference>
<evidence type="ECO:0000256" key="9">
    <source>
        <dbReference type="PIRNR" id="PIRNR010340"/>
    </source>
</evidence>
<evidence type="ECO:0000256" key="6">
    <source>
        <dbReference type="ARBA" id="ARBA00022840"/>
    </source>
</evidence>
<evidence type="ECO:0000256" key="7">
    <source>
        <dbReference type="ARBA" id="ARBA00023186"/>
    </source>
</evidence>
<reference evidence="12 13" key="1">
    <citation type="journal article" date="2011" name="J. Gen. Appl. Microbiol.">
        <title>Draft genome sequencing of the enigmatic basidiomycete Mixia osmundae.</title>
        <authorList>
            <person name="Nishida H."/>
            <person name="Nagatsuka Y."/>
            <person name="Sugiyama J."/>
        </authorList>
    </citation>
    <scope>NUCLEOTIDE SEQUENCE [LARGE SCALE GENOMIC DNA]</scope>
    <source>
        <strain evidence="13">CBS 9802 / IAM 14324 / JCM 22182 / KY 12970</strain>
    </source>
</reference>
<evidence type="ECO:0000256" key="3">
    <source>
        <dbReference type="ARBA" id="ARBA00007188"/>
    </source>
</evidence>
<dbReference type="OrthoDB" id="5186at2759"/>
<evidence type="ECO:0000256" key="1">
    <source>
        <dbReference type="ARBA" id="ARBA00004604"/>
    </source>
</evidence>
<sequence length="5000" mass="548139">MLSWSDFDAAQSAKALLEETGILFSEKKATQKPDAELQRPRSQKSRLVIAARDIAPLQAWASLVDAADIADDAISEPRYSGHALLDCLARLSLEPALTLSIARRFEPVLIDIAARLVSDSVPDSPAPASTASRRHALLAFIALARFTTITDNVNLLFLRLLTHPALAVDPFGLLEAQDSAIWLEPLLLALHRLLVALPTLVMLPTVVPQWSPACPPPALLEVAQHHPRRSLRLLAWRVIRQWTGWQAARAEQLKREWVIRTDDIADLNITLVPAASDDHEDDWINWEACTIGQAKLEESSGNFSIAIEHQFADVWVLPALETSLARPHESLHAERRSHCLEIDDLSSVTVDVCGHLDVAHDWLMSSSSSPIASTSALTIDHFVHSEATDRSLRSSAACLSRSTPLLLCSLPSAGKMTMLRHLRATLRPRLLNDDLLVINLADKTLDAKSLLGSLSSSPTQPGSFVFVEGSLPKAMRLGRWLVLDGIQHASEDVLSVISEVAEQCREAALNGCTCRPKLGLAACASLHTGRARVTARPDFRLIALHPATDANPTFLGAQYWSRVDLASPSDDHLRAILASSHPKLASTELFNKVLAAYASLQGLDHSRNKPATLRDLTKWCARIEQSLAAFSLDHVQAAALTNPGLSSDVLLDACDLFLASSSSRDLARATILQLALAVELEGIEAALDRRVPAFHTPKRPASDSSTTGQALHVGRARIPLTAWPDQSLSQRPFALTRPALVLLERIARCISTAEPVLLVGETGTGKTAACTFLAASVGHPLISLNLSNQSETSDLIGGFKPVDREAEAKHAALTLVNIFVELFGSLFSLSRNAQYIKAVQGAYDKARWQRLVGLFTEANARARKLFEAKPMASNRLDPANSPPRKTSRLDDDNRRRQGKKWHSFLSQVQSFEAQYCSGPAKGSKVAFRFVEGPLVRAIREGHWILLDEINLASAETLQALAALLSSATSSLTLTEKGDLEPVQRHPNFRLLACMNPATDVGKRDLPHSLRLRFTEIFVDAPDKDAAALRLIVSDYIQTVCMSDKAVIADVAETYTDLRAMCEAGLLADGQNQPPVYSMRTLARSLSFALATHSFLRIRQALCEGIILAFGMHLDSASRQKLLSLLNRKLLLGRQSRAPAATFPKGIGAVQIGNYFVERGPEPEITADHPYVLTRSVQEKLGDLARAVFLRHVPVLIQGPTSSGKTSIIEHLAQQTGHKFVRINNHEHTDIQEYIGTYVSDATTGKLVFREGLLVNALRLGHWIVLDELNLAPSDVLEALNRLLDDNRELIIPETQEVVRPHPHFMLFATQNPPGAYGGRKVLSRAFRNRFLEFHFDDVPSDELQQILYQRCRMAPSWATKIIDVFAELQRQRQAMRIFEQKYAFATLRDLFRWGDRSLAFTSYEELAMAGFELIGERARSPTDRDLVRSVIESVFKVTLNPTASYDRAIEQAARGLDKTSLVWTSAMKRLFALVEAALRNHEPILLIGETGSGKTSVCQALAQRFGQQLFTVNLHQNTETSDLLGAQRPVRCRAANHAALVDDLCVLMPDIRLDSSPEDVARALEAAAEAQLLPLQEIEQLRIRNAQADALFEWHDGPLVQAMKQGALLLLDEISLADDSVLERLNSMLEPARTLLLAEKVEYGADLNIVTASPAFNIIATMNPGGDFGKKELSPALRNRFTEIWVPSVTDHADLKAIVDTRWRDGSLRTLTDAILSFSAWFSVSPGGFAVTLRDTLAWADFVNATTPRLEVSIAAVHGGLMTLVDGVGAHSSTAGASHAYIAQSRIEALKRLLQTFQVSSEHVSEDGIIVKLETATLSVGSFALSRSDAQVATITHNLLAPTTLKSAHRVLRALQLPKSLLLEGSPGVGKTSLIQSLAAIAGKPLCRINLSDQTDLADLFGSDLPSSNGKAGGPAFAWCTAPFLHAMEHGHWALLDEMNLASQSVLEGLNSCLDHRGTVFVPELDRTFVRHPDFRIFAAQNPVGQGGSRKGLPKSFVDRFTRVYMDDLTTQDHLTVAMQARPTFGTTEVERIVHAVEQLQRATATGHIGRQGGPWDLNLRDVIRWFDLRAQHTFCSSSHLASALLVQRFRTARDRDQARQIIQACGLITCKTEPHRLTRVGNSYVRPGQAPFDRQDATTDRAMLHRCQRSDFAHEEAFEALSLTLSQQWLCVLVGSSASGKSSLARRYVSLTGQSALWCWASPQMDTSDLLGSFQQDSASGQKERQLVDVRDHLSCIANAPLTPSTSLKLSAKCEHFLRLLSRAPEHDSIPGIERVYGEIKLLSDSATNWAKLDSAVRRLCMPPRSTSGFVWTDGPLIQAMRNGDLCILENANLCNASVLDRLNSLFEPNGFVVLAERGTSAEGPQRIIPHSNFRVIMTIDPKYGELSRAMRNRGVEIFCTPVEPCHGLDICTAIDGSLSRVMSTRAFDPSASPPSRTYQAIAATPPSDQALLLRCMTAFTAASQIVVQETLAHSFVRAYGQAARETHQALDLYIDQPVESVIHAATQSDALLALVGIFNSNTRRLQLGGSLHNACILARSFEGGKQLGEQSDPLLAGLFPFLSALFDYLSVAIASWQDTLADPSLRPMRRQLQPILDYALEIERLCLSDTADTSSLRIIIEWIEQNFRQTVITPILEVAFARLRGSMTLRTGLRMGTIWSCFLPPRVAIGEQHFNIFERVWQAAGKARKRTLLELHRIGKTSELTVGEQRQISTLADELKADATHSIRRSGSHPAVLSAWNAAEGITAATLLLKSTSAALTSHRGKASDLVELAIQNLRMPLALLSPFAGHVISRDAANTMDIDGRYTRQEMQINALECLSGRAVVEEGDRSYTALTCATFNIVPAFLRATEHETVINLCDVSAWKGQLHSMARLLLATVDHTTTADALSSLACSLIEEIIRAAGMTSEALDSESSNALDEDDAKVRTILQHHLHDILHHVPDSSDLWHIAKRFFAAAQSLWELYVPDFDLDPLVQTWTRRRFLQQRLDSHCDMQDALLLSDSFGYTDSGRRIDDFNGEIERDRDEILALPAPPLDREPDAASLALFFRDVRSIQSLVLSTSLSDLFESSKQGTIIDAQKRIDTMTDSLAAAHSRIARSHRFQPDLGRPILLALSALQVALFTLKSHIVLERPTDGEHAAAQKLLKLVYRLPMSITSSVDLPTLPRISQRNSAVWQICRVGFLAHFQIISIPDAADAIAASYAKLLAIRNADESRAEQAEADKTSLYRYKDTASGLSEADELEAELAQLFPTYEATDVLNEIRTQELSSEASFAAADVDLIHKIHLRLFGLDPENVALLDSLTTLRERDDRIMRVLVNDLAGASSSDFEAPSLASGLSFLSLALRNAGSVDADFYRGSNAAELSRLVPVIKPLQGRLAELIRDWPDQVILQTIQERCDGLLNLAYACPVARALSYLEQMLPLLDDWAGYASKAVSLAEHQAAISQLIIDWRRQELSAWTRLVEREIAACESAVAPWWFKLLAVITSVPSGLPEQHAHLRELIKLIDIFLGQAPVGQFEARLRLVDSFARYAEKTRDERVTRILRNLSHFYAHSLGKTTQVVQQARSSVTAEINSIIKLASWKDTNTHALRTSAQKSHRQLHKLVRKLRARLNESVGPLLSRPGIPELSSTSISVFRQRERSFELLFVIQPPASLPPHVFSLEQTLHRFDKQTDSLSSSPLYQLDGLCDLVQQIRQESKSLRETQLIGGKEEHAQMAKNLIRLKRRAWAALLKELRRSGLAQSVSEAAALAVSDSVNIHSTGTLQTESAYLSVDHTVIEKADRAFHELVSSLPSLRGLPGEHHEDISSRDLSRAIGSVDTAFAMILRDRDALSAVIRPTEIIETAISILPSFAAAAPGASCQLSIGDVCKQTSVILGELLDARRIAQDHTTLELQNQALLSSLAVDLSRLINDCLRHRDRLTGLRDDYARLSLSVIADSHTLLMIEAVEYLHVTRTTVQGWLSALPTCAYVLRNLSESLRAIDQCSSTPAPIRPSVADVWSAHVLLTNSVLVVSQNLTAKRHLAGDESQNLTIVTHDTALRTSVAELRLSEIAAAVSRLCESASAAARVSSSTVKSILARSLPILQAYRDLADVVIAQHVKYHLALLDLVLLVGVITRELAQRGYCKPSEDDAEQDAGAQEQQSDGTGMGDGTGATNVGDQIENEEQIEGLQDEEPQDNDDEVDQDKGGALETEAGADGREMSISDESDQESGSGDDEEEDRAEAADEEGDVDPLDPDAVDEKMWGDDEDTDKDGEEAPAQAGQEDGPSDDVGAKNDTKEQKSQDNNGETSEPDDQNEREQDDVAAEQPEPELPIDQGETLDLPDDVNLEAAMQDDNISLSSGEDAAEDKPDDTAAQASDAEMDANDLPDADAEAGSPTLDDASDTQVHDECDATNEAQEESKDAEQETTVPDIDAPEQNDEEVVDQEQTADELAPAHAPASADLEGAKQAQDSAASGGHDGADADASAQVPSGESTSINETAADPTTNDSMVTQSEAAAERQGGSRTAEQQQDDMASQDEDDATEQTRSTPHRSLGDALRAWRRQLNMPAQASDGLDEGLEHPPKAVADEDDVDMEYLDEQDRDHSQALAPASEQQALGTGPVAASTKSALTGQMDFDEEPEEATADVQDEASTRIAPERPEAGSAGIDAAESKRDTADDAQASVNGTAQAEIESDDSEHSIRYDNDAVVTSLEAGLSGEEQWQEFNRETRDLCFSLTEQLRLVLAPTLATRLQGDYRTGKRLNMRKIIPYVASDFAKDKIWLRRTKPSARDYQILLALDDSRSMSESNSVRLAFDALALITGALTRLEAGDVAICRFGKDFELLRDFDSGPLTDSAGGKLVDAFTFQQESTDVRQLLNKSLEVFSAARERQQSKRSVGSSASVWQLQIIISDGLCQDLDAISALLRKANSERIMVVFVIIDSLRLRPSADGTPSANSIRNTSSVSYSAGPSGALELKMTRYLDLFPFECYIILQDVLELPEVLSQTVCQFFERVNAE</sequence>
<keyword evidence="5 9" id="KW-0547">Nucleotide-binding</keyword>
<keyword evidence="6 9" id="KW-0067">ATP-binding</keyword>
<feature type="region of interest" description="Disordered" evidence="10">
    <location>
        <begin position="4932"/>
        <end position="4952"/>
    </location>
</feature>
<evidence type="ECO:0000256" key="10">
    <source>
        <dbReference type="SAM" id="MobiDB-lite"/>
    </source>
</evidence>
<feature type="compositionally biased region" description="Acidic residues" evidence="10">
    <location>
        <begin position="4248"/>
        <end position="4258"/>
    </location>
</feature>
<dbReference type="GO" id="GO:0005730">
    <property type="term" value="C:nucleolus"/>
    <property type="evidence" value="ECO:0007669"/>
    <property type="project" value="UniProtKB-SubCell"/>
</dbReference>
<evidence type="ECO:0000313" key="13">
    <source>
        <dbReference type="Proteomes" id="UP000009131"/>
    </source>
</evidence>
<dbReference type="InterPro" id="IPR012099">
    <property type="entry name" value="Midasin"/>
</dbReference>
<dbReference type="HOGENOM" id="CLU_000050_0_2_1"/>
<dbReference type="Gene3D" id="3.40.50.300">
    <property type="entry name" value="P-loop containing nucleotide triphosphate hydrolases"/>
    <property type="match status" value="6"/>
</dbReference>
<evidence type="ECO:0000256" key="5">
    <source>
        <dbReference type="ARBA" id="ARBA00022741"/>
    </source>
</evidence>
<dbReference type="SUPFAM" id="SSF52540">
    <property type="entry name" value="P-loop containing nucleoside triphosphate hydrolases"/>
    <property type="match status" value="6"/>
</dbReference>
<feature type="compositionally biased region" description="Acidic residues" evidence="10">
    <location>
        <begin position="4618"/>
        <end position="4632"/>
    </location>
</feature>
<feature type="compositionally biased region" description="Basic and acidic residues" evidence="10">
    <location>
        <begin position="4273"/>
        <end position="4284"/>
    </location>
</feature>
<dbReference type="InterPro" id="IPR027417">
    <property type="entry name" value="P-loop_NTPase"/>
</dbReference>
<dbReference type="SMART" id="SM00382">
    <property type="entry name" value="AAA"/>
    <property type="match status" value="4"/>
</dbReference>
<name>G7DSF4_MIXOS</name>
<evidence type="ECO:0000256" key="8">
    <source>
        <dbReference type="ARBA" id="ARBA00023242"/>
    </source>
</evidence>
<evidence type="ECO:0000313" key="12">
    <source>
        <dbReference type="EMBL" id="GAA93514.1"/>
    </source>
</evidence>
<feature type="compositionally biased region" description="Acidic residues" evidence="10">
    <location>
        <begin position="4292"/>
        <end position="4306"/>
    </location>
</feature>
<dbReference type="PROSITE" id="PS50234">
    <property type="entry name" value="VWFA"/>
    <property type="match status" value="1"/>
</dbReference>
<dbReference type="Pfam" id="PF21108">
    <property type="entry name" value="MDN1_4th"/>
    <property type="match status" value="1"/>
</dbReference>
<dbReference type="eggNOG" id="KOG1808">
    <property type="taxonomic scope" value="Eukaryota"/>
</dbReference>
<dbReference type="Pfam" id="PF07728">
    <property type="entry name" value="AAA_5"/>
    <property type="match status" value="6"/>
</dbReference>
<feature type="compositionally biased region" description="Acidic residues" evidence="10">
    <location>
        <begin position="4205"/>
        <end position="4240"/>
    </location>
</feature>
<accession>G7DSF4</accession>
<dbReference type="InterPro" id="IPR040848">
    <property type="entry name" value="AAA_lid_7"/>
</dbReference>
<dbReference type="GO" id="GO:0005654">
    <property type="term" value="C:nucleoplasm"/>
    <property type="evidence" value="ECO:0007669"/>
    <property type="project" value="UniProtKB-SubCell"/>
</dbReference>
<dbReference type="Proteomes" id="UP000009131">
    <property type="component" value="Unassembled WGS sequence"/>
</dbReference>
<feature type="domain" description="VWFA" evidence="11">
    <location>
        <begin position="4776"/>
        <end position="4990"/>
    </location>
</feature>
<dbReference type="CDD" id="cd00009">
    <property type="entry name" value="AAA"/>
    <property type="match status" value="2"/>
</dbReference>
<dbReference type="STRING" id="764103.G7DSF4"/>
<dbReference type="EMBL" id="BABT02000007">
    <property type="protein sequence ID" value="GAA93514.1"/>
    <property type="molecule type" value="Genomic_DNA"/>
</dbReference>
<dbReference type="GO" id="GO:0000055">
    <property type="term" value="P:ribosomal large subunit export from nucleus"/>
    <property type="evidence" value="ECO:0007669"/>
    <property type="project" value="TreeGrafter"/>
</dbReference>
<proteinExistence type="inferred from homology"/>
<feature type="compositionally biased region" description="Acidic residues" evidence="10">
    <location>
        <begin position="4362"/>
        <end position="4374"/>
    </location>
</feature>
<comment type="subcellular location">
    <subcellularLocation>
        <location evidence="1">Nucleus</location>
        <location evidence="1">Nucleolus</location>
    </subcellularLocation>
    <subcellularLocation>
        <location evidence="2">Nucleus</location>
        <location evidence="2">Nucleoplasm</location>
    </subcellularLocation>
</comment>
<feature type="compositionally biased region" description="Acidic residues" evidence="10">
    <location>
        <begin position="4571"/>
        <end position="4581"/>
    </location>
</feature>
<dbReference type="InterPro" id="IPR003593">
    <property type="entry name" value="AAA+_ATPase"/>
</dbReference>
<evidence type="ECO:0000259" key="11">
    <source>
        <dbReference type="PROSITE" id="PS50234"/>
    </source>
</evidence>
<keyword evidence="8 9" id="KW-0539">Nucleus</keyword>
<keyword evidence="7 9" id="KW-0143">Chaperone</keyword>
<dbReference type="InterPro" id="IPR048617">
    <property type="entry name" value="MDN1_AAA_lid_4"/>
</dbReference>
<dbReference type="GO" id="GO:0016887">
    <property type="term" value="F:ATP hydrolysis activity"/>
    <property type="evidence" value="ECO:0007669"/>
    <property type="project" value="InterPro"/>
</dbReference>
<feature type="compositionally biased region" description="Low complexity" evidence="10">
    <location>
        <begin position="4137"/>
        <end position="4147"/>
    </location>
</feature>
<feature type="region of interest" description="Disordered" evidence="10">
    <location>
        <begin position="4193"/>
        <end position="4685"/>
    </location>
</feature>
<comment type="function">
    <text evidence="9">Nuclear chaperone required for maturation and nuclear export of pre-60S ribosome subunits.</text>
</comment>
<dbReference type="FunCoup" id="G7DSF4">
    <property type="interactions" value="338"/>
</dbReference>
<dbReference type="InterPro" id="IPR036465">
    <property type="entry name" value="vWFA_dom_sf"/>
</dbReference>
<dbReference type="FunFam" id="3.40.50.300:FF:000142">
    <property type="entry name" value="Midasin"/>
    <property type="match status" value="1"/>
</dbReference>
<feature type="compositionally biased region" description="Polar residues" evidence="10">
    <location>
        <begin position="4506"/>
        <end position="4517"/>
    </location>
</feature>
<dbReference type="Pfam" id="PF17865">
    <property type="entry name" value="AAA_lid_5"/>
    <property type="match status" value="1"/>
</dbReference>
<comment type="similarity">
    <text evidence="3 9">Belongs to the midasin family.</text>
</comment>